<feature type="domain" description="Integrase catalytic" evidence="2">
    <location>
        <begin position="225"/>
        <end position="401"/>
    </location>
</feature>
<dbReference type="InterPro" id="IPR012337">
    <property type="entry name" value="RNaseH-like_sf"/>
</dbReference>
<keyword evidence="1" id="KW-0645">Protease</keyword>
<evidence type="ECO:0000313" key="4">
    <source>
        <dbReference type="Proteomes" id="UP000015105"/>
    </source>
</evidence>
<evidence type="ECO:0000313" key="3">
    <source>
        <dbReference type="EnsemblPlants" id="AET7Gv21240400.3"/>
    </source>
</evidence>
<dbReference type="GO" id="GO:0008233">
    <property type="term" value="F:peptidase activity"/>
    <property type="evidence" value="ECO:0007669"/>
    <property type="project" value="UniProtKB-KW"/>
</dbReference>
<dbReference type="GO" id="GO:0003676">
    <property type="term" value="F:nucleic acid binding"/>
    <property type="evidence" value="ECO:0007669"/>
    <property type="project" value="InterPro"/>
</dbReference>
<dbReference type="SUPFAM" id="SSF53098">
    <property type="entry name" value="Ribonuclease H-like"/>
    <property type="match status" value="1"/>
</dbReference>
<dbReference type="InterPro" id="IPR036397">
    <property type="entry name" value="RNaseH_sf"/>
</dbReference>
<evidence type="ECO:0000259" key="2">
    <source>
        <dbReference type="PROSITE" id="PS50994"/>
    </source>
</evidence>
<accession>A0A453T4W2</accession>
<dbReference type="AlphaFoldDB" id="A0A453T4W2"/>
<dbReference type="GO" id="GO:0015074">
    <property type="term" value="P:DNA integration"/>
    <property type="evidence" value="ECO:0007669"/>
    <property type="project" value="InterPro"/>
</dbReference>
<dbReference type="Pfam" id="PF00665">
    <property type="entry name" value="rve"/>
    <property type="match status" value="1"/>
</dbReference>
<reference evidence="4" key="2">
    <citation type="journal article" date="2017" name="Nat. Plants">
        <title>The Aegilops tauschii genome reveals multiple impacts of transposons.</title>
        <authorList>
            <person name="Zhao G."/>
            <person name="Zou C."/>
            <person name="Li K."/>
            <person name="Wang K."/>
            <person name="Li T."/>
            <person name="Gao L."/>
            <person name="Zhang X."/>
            <person name="Wang H."/>
            <person name="Yang Z."/>
            <person name="Liu X."/>
            <person name="Jiang W."/>
            <person name="Mao L."/>
            <person name="Kong X."/>
            <person name="Jiao Y."/>
            <person name="Jia J."/>
        </authorList>
    </citation>
    <scope>NUCLEOTIDE SEQUENCE [LARGE SCALE GENOMIC DNA]</scope>
    <source>
        <strain evidence="4">cv. AL8/78</strain>
    </source>
</reference>
<name>A0A453T4W2_AEGTS</name>
<dbReference type="InterPro" id="IPR001584">
    <property type="entry name" value="Integrase_cat-core"/>
</dbReference>
<organism evidence="3 4">
    <name type="scientific">Aegilops tauschii subsp. strangulata</name>
    <name type="common">Goatgrass</name>
    <dbReference type="NCBI Taxonomy" id="200361"/>
    <lineage>
        <taxon>Eukaryota</taxon>
        <taxon>Viridiplantae</taxon>
        <taxon>Streptophyta</taxon>
        <taxon>Embryophyta</taxon>
        <taxon>Tracheophyta</taxon>
        <taxon>Spermatophyta</taxon>
        <taxon>Magnoliopsida</taxon>
        <taxon>Liliopsida</taxon>
        <taxon>Poales</taxon>
        <taxon>Poaceae</taxon>
        <taxon>BOP clade</taxon>
        <taxon>Pooideae</taxon>
        <taxon>Triticodae</taxon>
        <taxon>Triticeae</taxon>
        <taxon>Triticinae</taxon>
        <taxon>Aegilops</taxon>
    </lineage>
</organism>
<proteinExistence type="predicted"/>
<dbReference type="Proteomes" id="UP000015105">
    <property type="component" value="Chromosome 7D"/>
</dbReference>
<reference evidence="3" key="4">
    <citation type="submission" date="2019-03" db="UniProtKB">
        <authorList>
            <consortium name="EnsemblPlants"/>
        </authorList>
    </citation>
    <scope>IDENTIFICATION</scope>
</reference>
<dbReference type="EnsemblPlants" id="AET7Gv21240400.3">
    <property type="protein sequence ID" value="AET7Gv21240400.3"/>
    <property type="gene ID" value="AET7Gv21240400"/>
</dbReference>
<evidence type="ECO:0000256" key="1">
    <source>
        <dbReference type="ARBA" id="ARBA00022670"/>
    </source>
</evidence>
<dbReference type="Gene3D" id="3.30.420.10">
    <property type="entry name" value="Ribonuclease H-like superfamily/Ribonuclease H"/>
    <property type="match status" value="1"/>
</dbReference>
<reference evidence="3" key="5">
    <citation type="journal article" date="2021" name="G3 (Bethesda)">
        <title>Aegilops tauschii genome assembly Aet v5.0 features greater sequence contiguity and improved annotation.</title>
        <authorList>
            <person name="Wang L."/>
            <person name="Zhu T."/>
            <person name="Rodriguez J.C."/>
            <person name="Deal K.R."/>
            <person name="Dubcovsky J."/>
            <person name="McGuire P.E."/>
            <person name="Lux T."/>
            <person name="Spannagl M."/>
            <person name="Mayer K.F.X."/>
            <person name="Baldrich P."/>
            <person name="Meyers B.C."/>
            <person name="Huo N."/>
            <person name="Gu Y.Q."/>
            <person name="Zhou H."/>
            <person name="Devos K.M."/>
            <person name="Bennetzen J.L."/>
            <person name="Unver T."/>
            <person name="Budak H."/>
            <person name="Gulick P.J."/>
            <person name="Galiba G."/>
            <person name="Kalapos B."/>
            <person name="Nelson D.R."/>
            <person name="Li P."/>
            <person name="You F.M."/>
            <person name="Luo M.C."/>
            <person name="Dvorak J."/>
        </authorList>
    </citation>
    <scope>NUCLEOTIDE SEQUENCE [LARGE SCALE GENOMIC DNA]</scope>
    <source>
        <strain evidence="3">cv. AL8/78</strain>
    </source>
</reference>
<reference evidence="4" key="1">
    <citation type="journal article" date="2014" name="Science">
        <title>Ancient hybridizations among the ancestral genomes of bread wheat.</title>
        <authorList>
            <consortium name="International Wheat Genome Sequencing Consortium,"/>
            <person name="Marcussen T."/>
            <person name="Sandve S.R."/>
            <person name="Heier L."/>
            <person name="Spannagl M."/>
            <person name="Pfeifer M."/>
            <person name="Jakobsen K.S."/>
            <person name="Wulff B.B."/>
            <person name="Steuernagel B."/>
            <person name="Mayer K.F."/>
            <person name="Olsen O.A."/>
        </authorList>
    </citation>
    <scope>NUCLEOTIDE SEQUENCE [LARGE SCALE GENOMIC DNA]</scope>
    <source>
        <strain evidence="4">cv. AL8/78</strain>
    </source>
</reference>
<dbReference type="Gramene" id="AET7Gv21240400.3">
    <property type="protein sequence ID" value="AET7Gv21240400.3"/>
    <property type="gene ID" value="AET7Gv21240400"/>
</dbReference>
<dbReference type="PROSITE" id="PS50994">
    <property type="entry name" value="INTEGRASE"/>
    <property type="match status" value="1"/>
</dbReference>
<reference evidence="3" key="3">
    <citation type="journal article" date="2017" name="Nature">
        <title>Genome sequence of the progenitor of the wheat D genome Aegilops tauschii.</title>
        <authorList>
            <person name="Luo M.C."/>
            <person name="Gu Y.Q."/>
            <person name="Puiu D."/>
            <person name="Wang H."/>
            <person name="Twardziok S.O."/>
            <person name="Deal K.R."/>
            <person name="Huo N."/>
            <person name="Zhu T."/>
            <person name="Wang L."/>
            <person name="Wang Y."/>
            <person name="McGuire P.E."/>
            <person name="Liu S."/>
            <person name="Long H."/>
            <person name="Ramasamy R.K."/>
            <person name="Rodriguez J.C."/>
            <person name="Van S.L."/>
            <person name="Yuan L."/>
            <person name="Wang Z."/>
            <person name="Xia Z."/>
            <person name="Xiao L."/>
            <person name="Anderson O.D."/>
            <person name="Ouyang S."/>
            <person name="Liang Y."/>
            <person name="Zimin A.V."/>
            <person name="Pertea G."/>
            <person name="Qi P."/>
            <person name="Bennetzen J.L."/>
            <person name="Dai X."/>
            <person name="Dawson M.W."/>
            <person name="Muller H.G."/>
            <person name="Kugler K."/>
            <person name="Rivarola-Duarte L."/>
            <person name="Spannagl M."/>
            <person name="Mayer K.F.X."/>
            <person name="Lu F.H."/>
            <person name="Bevan M.W."/>
            <person name="Leroy P."/>
            <person name="Li P."/>
            <person name="You F.M."/>
            <person name="Sun Q."/>
            <person name="Liu Z."/>
            <person name="Lyons E."/>
            <person name="Wicker T."/>
            <person name="Salzberg S.L."/>
            <person name="Devos K.M."/>
            <person name="Dvorak J."/>
        </authorList>
    </citation>
    <scope>NUCLEOTIDE SEQUENCE [LARGE SCALE GENOMIC DNA]</scope>
    <source>
        <strain evidence="3">cv. AL8/78</strain>
    </source>
</reference>
<dbReference type="Pfam" id="PF22936">
    <property type="entry name" value="Pol_BBD"/>
    <property type="match status" value="1"/>
</dbReference>
<dbReference type="STRING" id="200361.A0A453T4W2"/>
<dbReference type="PANTHER" id="PTHR42648:SF25">
    <property type="entry name" value="RNA-DIRECTED DNA POLYMERASE"/>
    <property type="match status" value="1"/>
</dbReference>
<keyword evidence="4" id="KW-1185">Reference proteome</keyword>
<dbReference type="InterPro" id="IPR039537">
    <property type="entry name" value="Retrotran_Ty1/copia-like"/>
</dbReference>
<keyword evidence="1" id="KW-0378">Hydrolase</keyword>
<dbReference type="InterPro" id="IPR025724">
    <property type="entry name" value="GAG-pre-integrase_dom"/>
</dbReference>
<protein>
    <recommendedName>
        <fullName evidence="2">Integrase catalytic domain-containing protein</fullName>
    </recommendedName>
</protein>
<dbReference type="PANTHER" id="PTHR42648">
    <property type="entry name" value="TRANSPOSASE, PUTATIVE-RELATED"/>
    <property type="match status" value="1"/>
</dbReference>
<sequence length="425" mass="48897">DDQANMLLCEICEFPEVDVQMQVAETVALVEKKIYLHEEDEKRAENFWYLDTGASNHMSGDRTQFSELSMTVGGTVRFGDGKTVPILRRGTVVFEAKSGEHKILTDVYYIPMLKTNIISLGQLEERGCKIVLEDGYLWGYGRQRNLMMRVKRSRNRMYVLNLDKAQPVCLLAKFDETAWKWHSRFGHLNFHALRKLGKQQMVSGLPMIDHVDQICTGCLVGKQRRGAFPREAKFRASKVLELVHGDLCGPITPATPSGKKYFLLIVDDYSRYMWLVLLRSKDEELEAFRKVKIAAEVESEERMKALRTDRGGEFTSNEFKAYCEKHGIKRYLTAPYTPQQNGVVERRNQTIVAMARSMLKSKKLPRRFWGEAVTTDVYLLNRAPTKSVIGMTPYKAWCGRKPSVDHLRILDVLLISRCWVHTTRS</sequence>
<dbReference type="Pfam" id="PF13976">
    <property type="entry name" value="gag_pre-integrs"/>
    <property type="match status" value="1"/>
</dbReference>
<dbReference type="InterPro" id="IPR054722">
    <property type="entry name" value="PolX-like_BBD"/>
</dbReference>
<dbReference type="GO" id="GO:0006508">
    <property type="term" value="P:proteolysis"/>
    <property type="evidence" value="ECO:0007669"/>
    <property type="project" value="UniProtKB-KW"/>
</dbReference>